<dbReference type="PANTHER" id="PTHR47356:SF2">
    <property type="entry name" value="FAD-BINDING DOMAIN-CONTAINING PROTEIN-RELATED"/>
    <property type="match status" value="1"/>
</dbReference>
<evidence type="ECO:0000256" key="2">
    <source>
        <dbReference type="ARBA" id="ARBA00022630"/>
    </source>
</evidence>
<dbReference type="OrthoDB" id="10029326at2759"/>
<gene>
    <name evidence="6" type="ORF">BDV29DRAFT_19672</name>
</gene>
<evidence type="ECO:0000256" key="3">
    <source>
        <dbReference type="ARBA" id="ARBA00022827"/>
    </source>
</evidence>
<dbReference type="AlphaFoldDB" id="A0A5N5WRW1"/>
<dbReference type="SUPFAM" id="SSF51905">
    <property type="entry name" value="FAD/NAD(P)-binding domain"/>
    <property type="match status" value="1"/>
</dbReference>
<keyword evidence="2" id="KW-0285">Flavoprotein</keyword>
<dbReference type="Pfam" id="PF01494">
    <property type="entry name" value="FAD_binding_3"/>
    <property type="match status" value="1"/>
</dbReference>
<proteinExistence type="inferred from homology"/>
<evidence type="ECO:0000313" key="6">
    <source>
        <dbReference type="EMBL" id="KAB8071308.1"/>
    </source>
</evidence>
<dbReference type="GO" id="GO:0004497">
    <property type="term" value="F:monooxygenase activity"/>
    <property type="evidence" value="ECO:0007669"/>
    <property type="project" value="InterPro"/>
</dbReference>
<dbReference type="InterPro" id="IPR050562">
    <property type="entry name" value="FAD_mOase_fung"/>
</dbReference>
<dbReference type="Proteomes" id="UP000326565">
    <property type="component" value="Unassembled WGS sequence"/>
</dbReference>
<dbReference type="PRINTS" id="PR00420">
    <property type="entry name" value="RNGMNOXGNASE"/>
</dbReference>
<accession>A0A5N5WRW1</accession>
<evidence type="ECO:0000313" key="7">
    <source>
        <dbReference type="Proteomes" id="UP000326565"/>
    </source>
</evidence>
<dbReference type="GO" id="GO:0071949">
    <property type="term" value="F:FAD binding"/>
    <property type="evidence" value="ECO:0007669"/>
    <property type="project" value="InterPro"/>
</dbReference>
<organism evidence="6 7">
    <name type="scientific">Aspergillus leporis</name>
    <dbReference type="NCBI Taxonomy" id="41062"/>
    <lineage>
        <taxon>Eukaryota</taxon>
        <taxon>Fungi</taxon>
        <taxon>Dikarya</taxon>
        <taxon>Ascomycota</taxon>
        <taxon>Pezizomycotina</taxon>
        <taxon>Eurotiomycetes</taxon>
        <taxon>Eurotiomycetidae</taxon>
        <taxon>Eurotiales</taxon>
        <taxon>Aspergillaceae</taxon>
        <taxon>Aspergillus</taxon>
        <taxon>Aspergillus subgen. Circumdati</taxon>
    </lineage>
</organism>
<keyword evidence="7" id="KW-1185">Reference proteome</keyword>
<protein>
    <submittedName>
        <fullName evidence="6">FAD/NAD(P)-binding domain-containing protein</fullName>
    </submittedName>
</protein>
<keyword evidence="3" id="KW-0274">FAD</keyword>
<dbReference type="Gene3D" id="3.50.50.60">
    <property type="entry name" value="FAD/NAD(P)-binding domain"/>
    <property type="match status" value="1"/>
</dbReference>
<feature type="domain" description="FAD-binding" evidence="5">
    <location>
        <begin position="6"/>
        <end position="335"/>
    </location>
</feature>
<comment type="similarity">
    <text evidence="1">Belongs to the paxM FAD-dependent monooxygenase family.</text>
</comment>
<reference evidence="6 7" key="1">
    <citation type="submission" date="2019-04" db="EMBL/GenBank/DDBJ databases">
        <title>Friends and foes A comparative genomics study of 23 Aspergillus species from section Flavi.</title>
        <authorList>
            <consortium name="DOE Joint Genome Institute"/>
            <person name="Kjaerbolling I."/>
            <person name="Vesth T."/>
            <person name="Frisvad J.C."/>
            <person name="Nybo J.L."/>
            <person name="Theobald S."/>
            <person name="Kildgaard S."/>
            <person name="Isbrandt T."/>
            <person name="Kuo A."/>
            <person name="Sato A."/>
            <person name="Lyhne E.K."/>
            <person name="Kogle M.E."/>
            <person name="Wiebenga A."/>
            <person name="Kun R.S."/>
            <person name="Lubbers R.J."/>
            <person name="Makela M.R."/>
            <person name="Barry K."/>
            <person name="Chovatia M."/>
            <person name="Clum A."/>
            <person name="Daum C."/>
            <person name="Haridas S."/>
            <person name="He G."/>
            <person name="LaButti K."/>
            <person name="Lipzen A."/>
            <person name="Mondo S."/>
            <person name="Riley R."/>
            <person name="Salamov A."/>
            <person name="Simmons B.A."/>
            <person name="Magnuson J.K."/>
            <person name="Henrissat B."/>
            <person name="Mortensen U.H."/>
            <person name="Larsen T.O."/>
            <person name="Devries R.P."/>
            <person name="Grigoriev I.V."/>
            <person name="Machida M."/>
            <person name="Baker S.E."/>
            <person name="Andersen M.R."/>
        </authorList>
    </citation>
    <scope>NUCLEOTIDE SEQUENCE [LARGE SCALE GENOMIC DNA]</scope>
    <source>
        <strain evidence="6 7">CBS 151.66</strain>
    </source>
</reference>
<evidence type="ECO:0000259" key="5">
    <source>
        <dbReference type="Pfam" id="PF01494"/>
    </source>
</evidence>
<evidence type="ECO:0000256" key="4">
    <source>
        <dbReference type="ARBA" id="ARBA00023002"/>
    </source>
</evidence>
<dbReference type="InterPro" id="IPR002938">
    <property type="entry name" value="FAD-bd"/>
</dbReference>
<dbReference type="EMBL" id="ML732276">
    <property type="protein sequence ID" value="KAB8071308.1"/>
    <property type="molecule type" value="Genomic_DNA"/>
</dbReference>
<keyword evidence="4" id="KW-0560">Oxidoreductase</keyword>
<name>A0A5N5WRW1_9EURO</name>
<evidence type="ECO:0000256" key="1">
    <source>
        <dbReference type="ARBA" id="ARBA00007992"/>
    </source>
</evidence>
<dbReference type="PANTHER" id="PTHR47356">
    <property type="entry name" value="FAD-DEPENDENT MONOOXYGENASE ASQG-RELATED"/>
    <property type="match status" value="1"/>
</dbReference>
<dbReference type="InterPro" id="IPR036188">
    <property type="entry name" value="FAD/NAD-bd_sf"/>
</dbReference>
<sequence length="489" mass="54471">MSKSEFQVIIVGGSIGGLTLAHCLQHAGIDHIILEKASNPAPQIGASIGILPNGARVLDQLQLYDQIERSIEPLETAIIGYPDGFSFSSSYPKIINKRFGFPIAFLDRQRLLEILYQNYPDGSKIRLGEKVTAIHPSSGHVTVTTANGSVYHGQLVIGADGVHSQVREAIWRAGENMSSSSVIAKDRFSLTVEFRCMFGISSAIKGLNVGEQVNKFLDGLTIVTIHGKKGRVYWFVIQKLSRKYIYPNGPRYTADDINAAAEELRNIQVHQDITFGQVWENRETVSMTALEENTLKTWYHGRLVLLGDSVHKMTPNIGQGANMAIEDAAALANLLRRLRISPGTTLPTDGQIETLLRQYRSIRYHRVDSIYRSSRFLVRFQARDGLLNTLFGRYYAPYAGDLPADMASKTIAGGVMCDFLPPPKRCGGGWEQYRRKTPRWGWEVQTTLSILVLAILYAWIGRGRLHSMVFDGCGSLLGLRKCQYLHSLI</sequence>